<name>G7QDF9_9BACT</name>
<evidence type="ECO:0000256" key="1">
    <source>
        <dbReference type="SAM" id="Phobius"/>
    </source>
</evidence>
<keyword evidence="1" id="KW-0472">Membrane</keyword>
<protein>
    <recommendedName>
        <fullName evidence="4">Type IV pilus assembly PilZ</fullName>
    </recommendedName>
</protein>
<dbReference type="STRING" id="694327.DFW101_0448"/>
<feature type="transmembrane region" description="Helical" evidence="1">
    <location>
        <begin position="38"/>
        <end position="59"/>
    </location>
</feature>
<dbReference type="Proteomes" id="UP000004662">
    <property type="component" value="Chromosome"/>
</dbReference>
<keyword evidence="1" id="KW-1133">Transmembrane helix</keyword>
<evidence type="ECO:0000313" key="2">
    <source>
        <dbReference type="EMBL" id="EHJ46465.1"/>
    </source>
</evidence>
<keyword evidence="1" id="KW-0812">Transmembrane</keyword>
<gene>
    <name evidence="2" type="ORF">DFW101_0448</name>
</gene>
<organism evidence="2 3">
    <name type="scientific">Solidesulfovibrio carbinoliphilus subsp. oakridgensis</name>
    <dbReference type="NCBI Taxonomy" id="694327"/>
    <lineage>
        <taxon>Bacteria</taxon>
        <taxon>Pseudomonadati</taxon>
        <taxon>Thermodesulfobacteriota</taxon>
        <taxon>Desulfovibrionia</taxon>
        <taxon>Desulfovibrionales</taxon>
        <taxon>Desulfovibrionaceae</taxon>
        <taxon>Solidesulfovibrio</taxon>
    </lineage>
</organism>
<dbReference type="EMBL" id="CM001368">
    <property type="protein sequence ID" value="EHJ46465.1"/>
    <property type="molecule type" value="Genomic_DNA"/>
</dbReference>
<dbReference type="OrthoDB" id="5470063at2"/>
<proteinExistence type="predicted"/>
<dbReference type="eggNOG" id="ENOG503431E">
    <property type="taxonomic scope" value="Bacteria"/>
</dbReference>
<evidence type="ECO:0000313" key="3">
    <source>
        <dbReference type="Proteomes" id="UP000004662"/>
    </source>
</evidence>
<sequence length="360" mass="40407">MVFFRGFGELPAFVSLFDPGWWNRMLDSTTSGHASPEALILTAAIFATAGICIAGGLFIKIRIGRQDVPPTTWIVRPGEIRALLDTALTQRSKVRVSFVRDDPGTRSTDATILSADPRRGIELEMTALVRAHPSWAGKLVACDFRLRLDPKKDYHTYYNFVAPILTVQKAGDEFIRMAVAWPTRLELEQKRGFLRVDPPRTFVLELELWHESTIKNSRGRFGEPATWGQPLVRLDPRREVPDVEVRNISGGGLRLEIHADSIRRDHGLFEPASRFLMRLVLAEPEADQPMEFHLALRLQNAYGDPGSLGQKAYGFRFLSFGVPSDAPGDSLSWKTAASGVPALDDWAFRRHLAIYRSRGE</sequence>
<dbReference type="RefSeq" id="WP_009179906.1">
    <property type="nucleotide sequence ID" value="NZ_CM001368.1"/>
</dbReference>
<accession>G7QDF9</accession>
<dbReference type="AlphaFoldDB" id="G7QDF9"/>
<dbReference type="HOGENOM" id="CLU_046666_0_0_7"/>
<evidence type="ECO:0008006" key="4">
    <source>
        <dbReference type="Google" id="ProtNLM"/>
    </source>
</evidence>
<reference evidence="3" key="1">
    <citation type="journal article" date="2015" name="Genome Announc.">
        <title>High-Quality Draft Genome Sequence of Desulfovibrio carbinoliphilus FW-101-2B, an Organic Acid-Oxidizing Sulfate-Reducing Bacterium Isolated from Uranium(VI)-Contaminated Groundwater.</title>
        <authorList>
            <person name="Ramsay B.D."/>
            <person name="Hwang C."/>
            <person name="Woo H.L."/>
            <person name="Carroll S.L."/>
            <person name="Lucas S."/>
            <person name="Han J."/>
            <person name="Lapidus A.L."/>
            <person name="Cheng J.F."/>
            <person name="Goodwin L.A."/>
            <person name="Pitluck S."/>
            <person name="Peters L."/>
            <person name="Chertkov O."/>
            <person name="Held B."/>
            <person name="Detter J.C."/>
            <person name="Han C.S."/>
            <person name="Tapia R."/>
            <person name="Land M.L."/>
            <person name="Hauser L.J."/>
            <person name="Kyrpides N.C."/>
            <person name="Ivanova N.N."/>
            <person name="Mikhailova N."/>
            <person name="Pagani I."/>
            <person name="Woyke T."/>
            <person name="Arkin A.P."/>
            <person name="Dehal P."/>
            <person name="Chivian D."/>
            <person name="Criddle C.S."/>
            <person name="Wu W."/>
            <person name="Chakraborty R."/>
            <person name="Hazen T.C."/>
            <person name="Fields M.W."/>
        </authorList>
    </citation>
    <scope>NUCLEOTIDE SEQUENCE [LARGE SCALE GENOMIC DNA]</scope>
    <source>
        <strain evidence="3">FW-101-2B</strain>
    </source>
</reference>
<keyword evidence="3" id="KW-1185">Reference proteome</keyword>